<evidence type="ECO:0000256" key="1">
    <source>
        <dbReference type="ARBA" id="ARBA00023002"/>
    </source>
</evidence>
<dbReference type="SUPFAM" id="SSF51735">
    <property type="entry name" value="NAD(P)-binding Rossmann-fold domains"/>
    <property type="match status" value="1"/>
</dbReference>
<dbReference type="Gene3D" id="3.40.50.720">
    <property type="entry name" value="NAD(P)-binding Rossmann-like Domain"/>
    <property type="match status" value="1"/>
</dbReference>
<accession>A0ABQ9NY24</accession>
<keyword evidence="3" id="KW-1185">Reference proteome</keyword>
<comment type="caution">
    <text evidence="2">The sequence shown here is derived from an EMBL/GenBank/DDBJ whole genome shotgun (WGS) entry which is preliminary data.</text>
</comment>
<protein>
    <submittedName>
        <fullName evidence="2">Uncharacterized protein</fullName>
    </submittedName>
</protein>
<evidence type="ECO:0000313" key="2">
    <source>
        <dbReference type="EMBL" id="KAJ9665483.1"/>
    </source>
</evidence>
<dbReference type="Pfam" id="PF00106">
    <property type="entry name" value="adh_short"/>
    <property type="match status" value="1"/>
</dbReference>
<organism evidence="2 3">
    <name type="scientific">Coniosporium apollinis</name>
    <dbReference type="NCBI Taxonomy" id="61459"/>
    <lineage>
        <taxon>Eukaryota</taxon>
        <taxon>Fungi</taxon>
        <taxon>Dikarya</taxon>
        <taxon>Ascomycota</taxon>
        <taxon>Pezizomycotina</taxon>
        <taxon>Dothideomycetes</taxon>
        <taxon>Dothideomycetes incertae sedis</taxon>
        <taxon>Coniosporium</taxon>
    </lineage>
</organism>
<evidence type="ECO:0000313" key="3">
    <source>
        <dbReference type="Proteomes" id="UP001172684"/>
    </source>
</evidence>
<dbReference type="PANTHER" id="PTHR47534">
    <property type="entry name" value="YALI0E05731P"/>
    <property type="match status" value="1"/>
</dbReference>
<dbReference type="InterPro" id="IPR036291">
    <property type="entry name" value="NAD(P)-bd_dom_sf"/>
</dbReference>
<dbReference type="Proteomes" id="UP001172684">
    <property type="component" value="Unassembled WGS sequence"/>
</dbReference>
<dbReference type="InterPro" id="IPR002347">
    <property type="entry name" value="SDR_fam"/>
</dbReference>
<keyword evidence="1" id="KW-0560">Oxidoreductase</keyword>
<name>A0ABQ9NY24_9PEZI</name>
<dbReference type="InterPro" id="IPR052228">
    <property type="entry name" value="Sec_Metab_Biosynth_Oxidored"/>
</dbReference>
<sequence length="358" mass="39665">MGNDQCPVALFTGATAGIGEAILKAYAKQHRDARIYFVGRNEASARKIIEDVREIWTDGQGGVENEGAITFIKADLTLLRNVQSVVEEVKRREGETSEHHDAPLVLTFYSRAYLTYGLLPLLRSSKTPNGARVISILAPGEEGPLYLEDLDLKDRHPTVIDWIFPEWLRRLTGLDPGYMMLRISHSVIMTTLFFEELARRERERIQEAHSTTETAPDVLGHGGGKAGVSFLHVYPGLVKTKEFERGDFPAALKFFFTWIMLPLITPIAVAAEKVGESVASMAKDKRFGLSRSAEGEQAGAAELGSDRVRGSGSYCLSWDGRRMVKDNVLEALRKKGASELLWEHLVEGFGGLDAMTVE</sequence>
<dbReference type="EMBL" id="JAPDRL010000028">
    <property type="protein sequence ID" value="KAJ9665483.1"/>
    <property type="molecule type" value="Genomic_DNA"/>
</dbReference>
<proteinExistence type="predicted"/>
<dbReference type="PANTHER" id="PTHR47534:SF3">
    <property type="entry name" value="ALCOHOL DEHYDROGENASE-LIKE C-TERMINAL DOMAIN-CONTAINING PROTEIN"/>
    <property type="match status" value="1"/>
</dbReference>
<gene>
    <name evidence="2" type="ORF">H2201_004365</name>
</gene>
<reference evidence="2" key="1">
    <citation type="submission" date="2022-10" db="EMBL/GenBank/DDBJ databases">
        <title>Culturing micro-colonial fungi from biological soil crusts in the Mojave desert and describing Neophaeococcomyces mojavensis, and introducing the new genera and species Taxawa tesnikishii.</title>
        <authorList>
            <person name="Kurbessoian T."/>
            <person name="Stajich J.E."/>
        </authorList>
    </citation>
    <scope>NUCLEOTIDE SEQUENCE</scope>
    <source>
        <strain evidence="2">TK_1</strain>
    </source>
</reference>